<sequence length="279" mass="29967">MARKFERSKMMTRDSLGGPVRDWRLAGGLRCRLRLQIRPWLVPLLWLGIAVPSARAAQVDVGDELARLASVHGFGVTGAAHVVDHRGRAEGDDVYRRVRQLLERFDHIILQGPDGGIERVIVLGPAMPGNALPKTLVEIGETGAESADGASITLPTVRSGSQHSVHVSLEGPGGKRLEQVLLIDTGADTLVLPRSMIALLGLDEAGLSEREVQTANGRTSARVGSLAGLWLGEQRVEDVAVAFLDDDRIGNGGLLGMSVLGRYQMTIDDAQGTLTLIRR</sequence>
<dbReference type="Pfam" id="PF13650">
    <property type="entry name" value="Asp_protease_2"/>
    <property type="match status" value="1"/>
</dbReference>
<dbReference type="AlphaFoldDB" id="A0A5M8FR85"/>
<dbReference type="InterPro" id="IPR034122">
    <property type="entry name" value="Retropepsin-like_bacterial"/>
</dbReference>
<evidence type="ECO:0000313" key="1">
    <source>
        <dbReference type="EMBL" id="KAA6186596.1"/>
    </source>
</evidence>
<evidence type="ECO:0000313" key="2">
    <source>
        <dbReference type="Proteomes" id="UP000322981"/>
    </source>
</evidence>
<protein>
    <submittedName>
        <fullName evidence="1">Peptidase A2A</fullName>
    </submittedName>
</protein>
<keyword evidence="2" id="KW-1185">Reference proteome</keyword>
<dbReference type="Proteomes" id="UP000322981">
    <property type="component" value="Unassembled WGS sequence"/>
</dbReference>
<name>A0A5M8FR85_9GAMM</name>
<accession>A0A5M8FR85</accession>
<dbReference type="EMBL" id="VWXX01000004">
    <property type="protein sequence ID" value="KAA6186596.1"/>
    <property type="molecule type" value="Genomic_DNA"/>
</dbReference>
<dbReference type="InterPro" id="IPR021109">
    <property type="entry name" value="Peptidase_aspartic_dom_sf"/>
</dbReference>
<organism evidence="1 2">
    <name type="scientific">Thiohalocapsa marina</name>
    <dbReference type="NCBI Taxonomy" id="424902"/>
    <lineage>
        <taxon>Bacteria</taxon>
        <taxon>Pseudomonadati</taxon>
        <taxon>Pseudomonadota</taxon>
        <taxon>Gammaproteobacteria</taxon>
        <taxon>Chromatiales</taxon>
        <taxon>Chromatiaceae</taxon>
        <taxon>Thiohalocapsa</taxon>
    </lineage>
</organism>
<dbReference type="CDD" id="cd05483">
    <property type="entry name" value="retropepsin_like_bacteria"/>
    <property type="match status" value="1"/>
</dbReference>
<comment type="caution">
    <text evidence="1">The sequence shown here is derived from an EMBL/GenBank/DDBJ whole genome shotgun (WGS) entry which is preliminary data.</text>
</comment>
<dbReference type="SUPFAM" id="SSF50630">
    <property type="entry name" value="Acid proteases"/>
    <property type="match status" value="1"/>
</dbReference>
<dbReference type="OrthoDB" id="5567556at2"/>
<proteinExistence type="predicted"/>
<dbReference type="Gene3D" id="2.40.70.10">
    <property type="entry name" value="Acid Proteases"/>
    <property type="match status" value="1"/>
</dbReference>
<reference evidence="1 2" key="1">
    <citation type="submission" date="2019-09" db="EMBL/GenBank/DDBJ databases">
        <title>Whole-genome sequence of the purple sulfur bacterium Thiohalocapsa marina DSM 19078.</title>
        <authorList>
            <person name="Kyndt J.A."/>
            <person name="Meyer T.E."/>
        </authorList>
    </citation>
    <scope>NUCLEOTIDE SEQUENCE [LARGE SCALE GENOMIC DNA]</scope>
    <source>
        <strain evidence="1 2">DSM 19078</strain>
    </source>
</reference>
<gene>
    <name evidence="1" type="ORF">F2Q65_04250</name>
</gene>